<evidence type="ECO:0000256" key="1">
    <source>
        <dbReference type="ARBA" id="ARBA00004141"/>
    </source>
</evidence>
<evidence type="ECO:0000256" key="6">
    <source>
        <dbReference type="SAM" id="SignalP"/>
    </source>
</evidence>
<dbReference type="PROSITE" id="PS50850">
    <property type="entry name" value="MFS"/>
    <property type="match status" value="1"/>
</dbReference>
<feature type="transmembrane region" description="Helical" evidence="5">
    <location>
        <begin position="353"/>
        <end position="374"/>
    </location>
</feature>
<dbReference type="Proteomes" id="UP000022447">
    <property type="component" value="Unassembled WGS sequence"/>
</dbReference>
<dbReference type="EMBL" id="JALZ01000020">
    <property type="protein sequence ID" value="ETX13699.1"/>
    <property type="molecule type" value="Genomic_DNA"/>
</dbReference>
<feature type="transmembrane region" description="Helical" evidence="5">
    <location>
        <begin position="71"/>
        <end position="91"/>
    </location>
</feature>
<dbReference type="Gene3D" id="1.20.1250.20">
    <property type="entry name" value="MFS general substrate transporter like domains"/>
    <property type="match status" value="1"/>
</dbReference>
<dbReference type="OrthoDB" id="8941712at2"/>
<comment type="caution">
    <text evidence="8">The sequence shown here is derived from an EMBL/GenBank/DDBJ whole genome shotgun (WGS) entry which is preliminary data.</text>
</comment>
<dbReference type="PANTHER" id="PTHR23521">
    <property type="entry name" value="TRANSPORTER MFS SUPERFAMILY"/>
    <property type="match status" value="1"/>
</dbReference>
<feature type="transmembrane region" description="Helical" evidence="5">
    <location>
        <begin position="159"/>
        <end position="182"/>
    </location>
</feature>
<dbReference type="STRING" id="1449350.OCH239_08990"/>
<feature type="transmembrane region" description="Helical" evidence="5">
    <location>
        <begin position="97"/>
        <end position="119"/>
    </location>
</feature>
<evidence type="ECO:0000256" key="5">
    <source>
        <dbReference type="SAM" id="Phobius"/>
    </source>
</evidence>
<keyword evidence="9" id="KW-1185">Reference proteome</keyword>
<feature type="transmembrane region" description="Helical" evidence="5">
    <location>
        <begin position="263"/>
        <end position="280"/>
    </location>
</feature>
<feature type="transmembrane region" description="Helical" evidence="5">
    <location>
        <begin position="131"/>
        <end position="153"/>
    </location>
</feature>
<evidence type="ECO:0000256" key="2">
    <source>
        <dbReference type="ARBA" id="ARBA00022692"/>
    </source>
</evidence>
<dbReference type="InterPro" id="IPR005829">
    <property type="entry name" value="Sugar_transporter_CS"/>
</dbReference>
<proteinExistence type="predicted"/>
<evidence type="ECO:0000259" key="7">
    <source>
        <dbReference type="PROSITE" id="PS50850"/>
    </source>
</evidence>
<keyword evidence="2 5" id="KW-0812">Transmembrane</keyword>
<dbReference type="GO" id="GO:0005886">
    <property type="term" value="C:plasma membrane"/>
    <property type="evidence" value="ECO:0007669"/>
    <property type="project" value="TreeGrafter"/>
</dbReference>
<feature type="domain" description="Major facilitator superfamily (MFS) profile" evidence="7">
    <location>
        <begin position="6"/>
        <end position="386"/>
    </location>
</feature>
<keyword evidence="6" id="KW-0732">Signal</keyword>
<keyword evidence="3 5" id="KW-1133">Transmembrane helix</keyword>
<dbReference type="SUPFAM" id="SSF103473">
    <property type="entry name" value="MFS general substrate transporter"/>
    <property type="match status" value="1"/>
</dbReference>
<feature type="transmembrane region" description="Helical" evidence="5">
    <location>
        <begin position="232"/>
        <end position="251"/>
    </location>
</feature>
<dbReference type="PATRIC" id="fig|1449350.3.peg.3164"/>
<dbReference type="AlphaFoldDB" id="X7EC75"/>
<dbReference type="GO" id="GO:0022857">
    <property type="term" value="F:transmembrane transporter activity"/>
    <property type="evidence" value="ECO:0007669"/>
    <property type="project" value="InterPro"/>
</dbReference>
<sequence length="386" mass="38912">MSRSAAALCLALSLFLVTYAVNLQAPLYDAYAAASGRGPAAVTIAFAAYVAGLMPTVLFLGGLSDRIGRRIPVVTALLLGAAATALLVVSPSWTTLVLARTLLGIGTGLATTAGTAFMIELMGTERSRSAALAVTSATSLGFGGGALATGISLSLAGPSFFPASFAVLFVLAPLLALGIICAPKVAQPQSGALLRLPVFPKGTWIFGATLALAWSATGMIIAVVPLELAMQGLSGWTGAVIFLAIFIGFLCQPIAKCLSDETSLALGLALIPSGFGLILFGNWMQAIAPVLAGTALSSAASYGFVYLAALSQVSDRSGRDRSRATAGLFVYAYAGFSLPVIGSGVLAETMGLIPAMGVFLALLILGAIALASCLSAGSNAPVEQAT</sequence>
<dbReference type="PANTHER" id="PTHR23521:SF3">
    <property type="entry name" value="MFS TRANSPORTER"/>
    <property type="match status" value="1"/>
</dbReference>
<name>X7EC75_9RHOB</name>
<feature type="signal peptide" evidence="6">
    <location>
        <begin position="1"/>
        <end position="20"/>
    </location>
</feature>
<feature type="transmembrane region" description="Helical" evidence="5">
    <location>
        <begin position="203"/>
        <end position="226"/>
    </location>
</feature>
<protein>
    <submittedName>
        <fullName evidence="8">MFS transporter</fullName>
    </submittedName>
</protein>
<feature type="transmembrane region" description="Helical" evidence="5">
    <location>
        <begin position="44"/>
        <end position="64"/>
    </location>
</feature>
<evidence type="ECO:0000256" key="4">
    <source>
        <dbReference type="ARBA" id="ARBA00023136"/>
    </source>
</evidence>
<evidence type="ECO:0000256" key="3">
    <source>
        <dbReference type="ARBA" id="ARBA00022989"/>
    </source>
</evidence>
<evidence type="ECO:0000313" key="9">
    <source>
        <dbReference type="Proteomes" id="UP000022447"/>
    </source>
</evidence>
<dbReference type="InterPro" id="IPR036259">
    <property type="entry name" value="MFS_trans_sf"/>
</dbReference>
<gene>
    <name evidence="8" type="ORF">OCH239_08990</name>
</gene>
<feature type="chain" id="PRO_5004977528" evidence="6">
    <location>
        <begin position="21"/>
        <end position="386"/>
    </location>
</feature>
<reference evidence="8 9" key="1">
    <citation type="submission" date="2014-01" db="EMBL/GenBank/DDBJ databases">
        <title>Roseivivax halodurans JCM 10272 Genome Sequencing.</title>
        <authorList>
            <person name="Lai Q."/>
            <person name="Li G."/>
            <person name="Shao Z."/>
        </authorList>
    </citation>
    <scope>NUCLEOTIDE SEQUENCE [LARGE SCALE GENOMIC DNA]</scope>
    <source>
        <strain evidence="8 9">JCM 10272</strain>
    </source>
</reference>
<dbReference type="Pfam" id="PF07690">
    <property type="entry name" value="MFS_1"/>
    <property type="match status" value="1"/>
</dbReference>
<keyword evidence="4 5" id="KW-0472">Membrane</keyword>
<dbReference type="PROSITE" id="PS00216">
    <property type="entry name" value="SUGAR_TRANSPORT_1"/>
    <property type="match status" value="1"/>
</dbReference>
<dbReference type="InterPro" id="IPR011701">
    <property type="entry name" value="MFS"/>
</dbReference>
<feature type="transmembrane region" description="Helical" evidence="5">
    <location>
        <begin position="286"/>
        <end position="307"/>
    </location>
</feature>
<dbReference type="InterPro" id="IPR020846">
    <property type="entry name" value="MFS_dom"/>
</dbReference>
<dbReference type="eggNOG" id="COG2814">
    <property type="taxonomic scope" value="Bacteria"/>
</dbReference>
<accession>X7EC75</accession>
<comment type="subcellular location">
    <subcellularLocation>
        <location evidence="1">Membrane</location>
        <topology evidence="1">Multi-pass membrane protein</topology>
    </subcellularLocation>
</comment>
<organism evidence="8 9">
    <name type="scientific">Roseivivax halodurans JCM 10272</name>
    <dbReference type="NCBI Taxonomy" id="1449350"/>
    <lineage>
        <taxon>Bacteria</taxon>
        <taxon>Pseudomonadati</taxon>
        <taxon>Pseudomonadota</taxon>
        <taxon>Alphaproteobacteria</taxon>
        <taxon>Rhodobacterales</taxon>
        <taxon>Roseobacteraceae</taxon>
        <taxon>Roseivivax</taxon>
    </lineage>
</organism>
<evidence type="ECO:0000313" key="8">
    <source>
        <dbReference type="EMBL" id="ETX13699.1"/>
    </source>
</evidence>
<feature type="transmembrane region" description="Helical" evidence="5">
    <location>
        <begin position="328"/>
        <end position="347"/>
    </location>
</feature>
<dbReference type="RefSeq" id="WP_037264555.1">
    <property type="nucleotide sequence ID" value="NZ_JALZ01000020.1"/>
</dbReference>